<reference evidence="2" key="1">
    <citation type="submission" date="2013-11" db="EMBL/GenBank/DDBJ databases">
        <title>Genome sequencing of Bartonella spp. isolated from human blood.</title>
        <authorList>
            <person name="Raoult D."/>
        </authorList>
    </citation>
    <scope>NUCLEOTIDE SEQUENCE</scope>
    <source>
        <strain evidence="2">BM1374165</strain>
    </source>
</reference>
<sequence>MDKKTPQKRSKNASHEPSQCKGCCNILSWENEGANLHLHKSKERSAQWLYRYTLHERHCKRGFCALTDVSLKTSA</sequence>
<organism evidence="1 2">
    <name type="scientific">Bartonella henselae</name>
    <name type="common">Rochalimaea henselae</name>
    <dbReference type="NCBI Taxonomy" id="38323"/>
    <lineage>
        <taxon>Bacteria</taxon>
        <taxon>Pseudomonadati</taxon>
        <taxon>Pseudomonadota</taxon>
        <taxon>Alphaproteobacteria</taxon>
        <taxon>Hyphomicrobiales</taxon>
        <taxon>Bartonellaceae</taxon>
        <taxon>Bartonella</taxon>
    </lineage>
</organism>
<dbReference type="PATRIC" id="fig|38323.4.peg.1443"/>
<dbReference type="KEGG" id="bhs:BM1374165_01351"/>
<evidence type="ECO:0000313" key="2">
    <source>
        <dbReference type="Proteomes" id="UP000019801"/>
    </source>
</evidence>
<name>X5MGD6_BARHN</name>
<gene>
    <name evidence="1" type="ORF">BM1374165_01351</name>
</gene>
<dbReference type="AlphaFoldDB" id="X5MGD6"/>
<protein>
    <submittedName>
        <fullName evidence="1">Phage integrase</fullName>
    </submittedName>
</protein>
<accession>X5MGD6</accession>
<dbReference type="EMBL" id="HG969191">
    <property type="protein sequence ID" value="CDO47334.1"/>
    <property type="molecule type" value="Genomic_DNA"/>
</dbReference>
<proteinExistence type="predicted"/>
<evidence type="ECO:0000313" key="1">
    <source>
        <dbReference type="EMBL" id="CDO47334.1"/>
    </source>
</evidence>
<dbReference type="Proteomes" id="UP000019801">
    <property type="component" value="Chromosome I"/>
</dbReference>